<dbReference type="InterPro" id="IPR028989">
    <property type="entry name" value="RimP_N"/>
</dbReference>
<dbReference type="PANTHER" id="PTHR33867:SF1">
    <property type="entry name" value="RIBOSOME MATURATION FACTOR RIMP"/>
    <property type="match status" value="1"/>
</dbReference>
<evidence type="ECO:0000259" key="5">
    <source>
        <dbReference type="Pfam" id="PF02576"/>
    </source>
</evidence>
<dbReference type="GO" id="GO:0000028">
    <property type="term" value="P:ribosomal small subunit assembly"/>
    <property type="evidence" value="ECO:0007669"/>
    <property type="project" value="TreeGrafter"/>
</dbReference>
<evidence type="ECO:0000256" key="2">
    <source>
        <dbReference type="ARBA" id="ARBA00022517"/>
    </source>
</evidence>
<feature type="region of interest" description="Disordered" evidence="4">
    <location>
        <begin position="220"/>
        <end position="331"/>
    </location>
</feature>
<proteinExistence type="inferred from homology"/>
<feature type="compositionally biased region" description="Acidic residues" evidence="4">
    <location>
        <begin position="297"/>
        <end position="310"/>
    </location>
</feature>
<dbReference type="Pfam" id="PF02576">
    <property type="entry name" value="RimP_N"/>
    <property type="match status" value="1"/>
</dbReference>
<gene>
    <name evidence="3" type="primary">rimP</name>
    <name evidence="6" type="ORF">Ga0074812_105304</name>
</gene>
<dbReference type="RefSeq" id="WP_091274436.1">
    <property type="nucleotide sequence ID" value="NZ_FAOZ01000005.1"/>
</dbReference>
<dbReference type="PANTHER" id="PTHR33867">
    <property type="entry name" value="RIBOSOME MATURATION FACTOR RIMP"/>
    <property type="match status" value="1"/>
</dbReference>
<dbReference type="HAMAP" id="MF_01077">
    <property type="entry name" value="RimP"/>
    <property type="match status" value="1"/>
</dbReference>
<dbReference type="EMBL" id="FAOZ01000005">
    <property type="protein sequence ID" value="CUU55651.1"/>
    <property type="molecule type" value="Genomic_DNA"/>
</dbReference>
<evidence type="ECO:0000256" key="3">
    <source>
        <dbReference type="HAMAP-Rule" id="MF_01077"/>
    </source>
</evidence>
<dbReference type="InterPro" id="IPR003728">
    <property type="entry name" value="Ribosome_maturation_RimP"/>
</dbReference>
<dbReference type="GO" id="GO:0006412">
    <property type="term" value="P:translation"/>
    <property type="evidence" value="ECO:0007669"/>
    <property type="project" value="TreeGrafter"/>
</dbReference>
<evidence type="ECO:0000313" key="6">
    <source>
        <dbReference type="EMBL" id="CUU55651.1"/>
    </source>
</evidence>
<evidence type="ECO:0000313" key="7">
    <source>
        <dbReference type="Proteomes" id="UP000198802"/>
    </source>
</evidence>
<feature type="region of interest" description="Disordered" evidence="4">
    <location>
        <begin position="1"/>
        <end position="41"/>
    </location>
</feature>
<sequence length="331" mass="34078">MARAGNSGRAEVRRPTASSRGTGRAQTAGGSPAAGESRAAADAIRAQLRGRLEPRLAAAGFDLEDVTVARAGSRSVIRVVVDRDEGIDLDAVADASRIVSAALDEDEQGSAAEQGDAAGARPPSGSGAGPLGGPYVLEVTSPGVDRPLVEPRHWRRAVGRLVLVRRADGSEIEGRVLSAGDDGADLAIPTGVARRGRPARTRLERVVYSTVTRATVQVEFGAPAGSEPGGSGENEGEAATGSHGADLETEIEDVDDVEDLDDVVDLDDVEDVEDVEGFDDSDAADEGVEHLGADGADPTDETADTDETAEDHDAVGAEAGRGGRNSKEMNR</sequence>
<name>A0A0S4QJL7_9ACTN</name>
<keyword evidence="7" id="KW-1185">Reference proteome</keyword>
<dbReference type="InterPro" id="IPR035956">
    <property type="entry name" value="RimP_N_sf"/>
</dbReference>
<keyword evidence="1 3" id="KW-0963">Cytoplasm</keyword>
<feature type="domain" description="Ribosome maturation factor RimP N-terminal" evidence="5">
    <location>
        <begin position="52"/>
        <end position="106"/>
    </location>
</feature>
<evidence type="ECO:0000256" key="4">
    <source>
        <dbReference type="SAM" id="MobiDB-lite"/>
    </source>
</evidence>
<dbReference type="Proteomes" id="UP000198802">
    <property type="component" value="Unassembled WGS sequence"/>
</dbReference>
<dbReference type="NCBIfam" id="NF000930">
    <property type="entry name" value="PRK00092.2-2"/>
    <property type="match status" value="1"/>
</dbReference>
<comment type="similarity">
    <text evidence="3">Belongs to the RimP family.</text>
</comment>
<comment type="subcellular location">
    <subcellularLocation>
        <location evidence="3">Cytoplasm</location>
    </subcellularLocation>
</comment>
<dbReference type="AlphaFoldDB" id="A0A0S4QJL7"/>
<comment type="function">
    <text evidence="3">Required for maturation of 30S ribosomal subunits.</text>
</comment>
<protein>
    <recommendedName>
        <fullName evidence="3">Ribosome maturation factor RimP</fullName>
    </recommendedName>
</protein>
<keyword evidence="2 3" id="KW-0690">Ribosome biogenesis</keyword>
<evidence type="ECO:0000256" key="1">
    <source>
        <dbReference type="ARBA" id="ARBA00022490"/>
    </source>
</evidence>
<feature type="compositionally biased region" description="Polar residues" evidence="4">
    <location>
        <begin position="16"/>
        <end position="29"/>
    </location>
</feature>
<feature type="compositionally biased region" description="Acidic residues" evidence="4">
    <location>
        <begin position="247"/>
        <end position="286"/>
    </location>
</feature>
<dbReference type="Gene3D" id="3.30.300.70">
    <property type="entry name" value="RimP-like superfamily, N-terminal"/>
    <property type="match status" value="1"/>
</dbReference>
<dbReference type="GO" id="GO:0005829">
    <property type="term" value="C:cytosol"/>
    <property type="evidence" value="ECO:0007669"/>
    <property type="project" value="TreeGrafter"/>
</dbReference>
<dbReference type="SUPFAM" id="SSF75420">
    <property type="entry name" value="YhbC-like, N-terminal domain"/>
    <property type="match status" value="1"/>
</dbReference>
<feature type="compositionally biased region" description="Low complexity" evidence="4">
    <location>
        <begin position="115"/>
        <end position="125"/>
    </location>
</feature>
<organism evidence="6 7">
    <name type="scientific">Parafrankia irregularis</name>
    <dbReference type="NCBI Taxonomy" id="795642"/>
    <lineage>
        <taxon>Bacteria</taxon>
        <taxon>Bacillati</taxon>
        <taxon>Actinomycetota</taxon>
        <taxon>Actinomycetes</taxon>
        <taxon>Frankiales</taxon>
        <taxon>Frankiaceae</taxon>
        <taxon>Parafrankia</taxon>
    </lineage>
</organism>
<reference evidence="7" key="1">
    <citation type="submission" date="2015-11" db="EMBL/GenBank/DDBJ databases">
        <authorList>
            <person name="Varghese N."/>
        </authorList>
    </citation>
    <scope>NUCLEOTIDE SEQUENCE [LARGE SCALE GENOMIC DNA]</scope>
    <source>
        <strain evidence="7">DSM 45899</strain>
    </source>
</reference>
<accession>A0A0S4QJL7</accession>
<feature type="region of interest" description="Disordered" evidence="4">
    <location>
        <begin position="104"/>
        <end position="137"/>
    </location>
</feature>